<keyword evidence="7" id="KW-1185">Reference proteome</keyword>
<dbReference type="InterPro" id="IPR018276">
    <property type="entry name" value="DDA1_dom"/>
</dbReference>
<name>A0ABQ7ZZR9_BRANA</name>
<dbReference type="InterPro" id="IPR032675">
    <property type="entry name" value="LRR_dom_sf"/>
</dbReference>
<evidence type="ECO:0000256" key="2">
    <source>
        <dbReference type="ARBA" id="ARBA00022737"/>
    </source>
</evidence>
<dbReference type="SUPFAM" id="SSF52058">
    <property type="entry name" value="L domain-like"/>
    <property type="match status" value="1"/>
</dbReference>
<sequence length="756" mass="85614">MIVPLRRRKKIAELQFQMGSILGDLPSFDPHNFSQHRPSDPSNPSRMVPTTYHPTHNRTLPPPHQVITTEVKNILIRSFYQRAEDKMRPKRPASEHLAGEHGNKHFRASSSSAQGKAEQVKQRWSRALTDVANIEGEHSPNCNLPLGLAVVGSSLRGQSKNEWELQSKLVSIEKLSKKDQALFLHIACFFCLDEDVDHLTTMLAHSNLDVGNGLKTLTDKSLVNISFYSEIVMHSLLQNLGRQIVVEQSHEPGKRQFLLEAQEIHDVLANETGTGSLIGMHNLQFLQIDTEDGNDSFLHIQEDLDLEYLPRPRLLHWRLYPGKSLPATFQPERLVELCMPQSNLEKLWDGVQPLVNLKKLILDSSYRLKEIPNLSNATNLETLSLSSCSSLVELPSSIRNLHKLEKLIMRSCKKLRLKTFPEFSSNIWYLDVSNTKIKDVPASVVGRWSRCRGLDIGSKSLKRLTNIPLSVTKLDLINSDIKRIPECITGLPQLEYLIVENCTNLVSIPALPPSLKSLNANNCLSLKTVHCSFHSPLKELTFYNCVKLDEEARRGIIQQPVYQYICLPAKEVPSEFTHRGNSITISEASFSASSRFKVCFLVSPIEDCGFITIGCCLRSKEGVVINSFFSEARVYELSPLSEHLFILHCERRNRRHDVATSEITFEFSCVYNDEKIIECGVHVLAEAAEAAKWMETMKQKLLWSLKVKTSKPVKIHVGVGFRSLLHDHVHKERDGDGDYEIEAAQISEKDENSCWI</sequence>
<evidence type="ECO:0000313" key="7">
    <source>
        <dbReference type="Proteomes" id="UP000824890"/>
    </source>
</evidence>
<dbReference type="InterPro" id="IPR058192">
    <property type="entry name" value="WHD_ROQ1-like"/>
</dbReference>
<organism evidence="6 7">
    <name type="scientific">Brassica napus</name>
    <name type="common">Rape</name>
    <dbReference type="NCBI Taxonomy" id="3708"/>
    <lineage>
        <taxon>Eukaryota</taxon>
        <taxon>Viridiplantae</taxon>
        <taxon>Streptophyta</taxon>
        <taxon>Embryophyta</taxon>
        <taxon>Tracheophyta</taxon>
        <taxon>Spermatophyta</taxon>
        <taxon>Magnoliopsida</taxon>
        <taxon>eudicotyledons</taxon>
        <taxon>Gunneridae</taxon>
        <taxon>Pentapetalae</taxon>
        <taxon>rosids</taxon>
        <taxon>malvids</taxon>
        <taxon>Brassicales</taxon>
        <taxon>Brassicaceae</taxon>
        <taxon>Brassiceae</taxon>
        <taxon>Brassica</taxon>
    </lineage>
</organism>
<dbReference type="PANTHER" id="PTHR11017:SF291">
    <property type="entry name" value="ADP-RIBOSYL CYCLASE_CYCLIC ADP-RIBOSE HYDROLASE-RELATED"/>
    <property type="match status" value="1"/>
</dbReference>
<dbReference type="InterPro" id="IPR044974">
    <property type="entry name" value="Disease_R_plants"/>
</dbReference>
<proteinExistence type="predicted"/>
<protein>
    <recommendedName>
        <fullName evidence="8">Disease resistance protein</fullName>
    </recommendedName>
</protein>
<comment type="caution">
    <text evidence="6">The sequence shown here is derived from an EMBL/GenBank/DDBJ whole genome shotgun (WGS) entry which is preliminary data.</text>
</comment>
<gene>
    <name evidence="6" type="ORF">HID58_061825</name>
</gene>
<keyword evidence="2" id="KW-0677">Repeat</keyword>
<dbReference type="Gene3D" id="3.80.10.10">
    <property type="entry name" value="Ribonuclease Inhibitor"/>
    <property type="match status" value="2"/>
</dbReference>
<dbReference type="PANTHER" id="PTHR11017">
    <property type="entry name" value="LEUCINE-RICH REPEAT-CONTAINING PROTEIN"/>
    <property type="match status" value="1"/>
</dbReference>
<feature type="compositionally biased region" description="Basic and acidic residues" evidence="3">
    <location>
        <begin position="82"/>
        <end position="103"/>
    </location>
</feature>
<feature type="non-terminal residue" evidence="6">
    <location>
        <position position="756"/>
    </location>
</feature>
<evidence type="ECO:0000259" key="4">
    <source>
        <dbReference type="Pfam" id="PF10172"/>
    </source>
</evidence>
<feature type="domain" description="Disease resistance protein Roq1-like winged-helix" evidence="5">
    <location>
        <begin position="177"/>
        <end position="249"/>
    </location>
</feature>
<feature type="domain" description="DET1- and DDB1-associated protein 1" evidence="4">
    <location>
        <begin position="20"/>
        <end position="84"/>
    </location>
</feature>
<evidence type="ECO:0000256" key="3">
    <source>
        <dbReference type="SAM" id="MobiDB-lite"/>
    </source>
</evidence>
<feature type="region of interest" description="Disordered" evidence="3">
    <location>
        <begin position="82"/>
        <end position="122"/>
    </location>
</feature>
<dbReference type="Proteomes" id="UP000824890">
    <property type="component" value="Unassembled WGS sequence"/>
</dbReference>
<dbReference type="EMBL" id="JAGKQM010000014">
    <property type="protein sequence ID" value="KAH0885729.1"/>
    <property type="molecule type" value="Genomic_DNA"/>
</dbReference>
<dbReference type="Pfam" id="PF07725">
    <property type="entry name" value="LRR_3"/>
    <property type="match status" value="1"/>
</dbReference>
<feature type="compositionally biased region" description="Polar residues" evidence="3">
    <location>
        <begin position="32"/>
        <end position="45"/>
    </location>
</feature>
<evidence type="ECO:0000313" key="6">
    <source>
        <dbReference type="EMBL" id="KAH0885729.1"/>
    </source>
</evidence>
<evidence type="ECO:0000259" key="5">
    <source>
        <dbReference type="Pfam" id="PF23282"/>
    </source>
</evidence>
<reference evidence="6 7" key="1">
    <citation type="submission" date="2021-05" db="EMBL/GenBank/DDBJ databases">
        <title>Genome Assembly of Synthetic Allotetraploid Brassica napus Reveals Homoeologous Exchanges between Subgenomes.</title>
        <authorList>
            <person name="Davis J.T."/>
        </authorList>
    </citation>
    <scope>NUCLEOTIDE SEQUENCE [LARGE SCALE GENOMIC DNA]</scope>
    <source>
        <strain evidence="7">cv. Da-Ae</strain>
        <tissue evidence="6">Seedling</tissue>
    </source>
</reference>
<feature type="region of interest" description="Disordered" evidence="3">
    <location>
        <begin position="27"/>
        <end position="63"/>
    </location>
</feature>
<evidence type="ECO:0008006" key="8">
    <source>
        <dbReference type="Google" id="ProtNLM"/>
    </source>
</evidence>
<dbReference type="Pfam" id="PF23282">
    <property type="entry name" value="WHD_ROQ1"/>
    <property type="match status" value="1"/>
</dbReference>
<dbReference type="Pfam" id="PF10172">
    <property type="entry name" value="DDA1"/>
    <property type="match status" value="1"/>
</dbReference>
<accession>A0ABQ7ZZR9</accession>
<keyword evidence="1" id="KW-0433">Leucine-rich repeat</keyword>
<evidence type="ECO:0000256" key="1">
    <source>
        <dbReference type="ARBA" id="ARBA00022614"/>
    </source>
</evidence>
<dbReference type="InterPro" id="IPR011713">
    <property type="entry name" value="Leu-rich_rpt_3"/>
</dbReference>